<keyword evidence="1" id="KW-1133">Transmembrane helix</keyword>
<evidence type="ECO:0000313" key="3">
    <source>
        <dbReference type="Proteomes" id="UP001201812"/>
    </source>
</evidence>
<dbReference type="AlphaFoldDB" id="A0AAD4MVH7"/>
<keyword evidence="1" id="KW-0812">Transmembrane</keyword>
<feature type="transmembrane region" description="Helical" evidence="1">
    <location>
        <begin position="275"/>
        <end position="298"/>
    </location>
</feature>
<proteinExistence type="predicted"/>
<feature type="transmembrane region" description="Helical" evidence="1">
    <location>
        <begin position="126"/>
        <end position="146"/>
    </location>
</feature>
<name>A0AAD4MVH7_9BILA</name>
<dbReference type="PANTHER" id="PTHR34492:SF2">
    <property type="entry name" value="G PROTEIN-COUPLED RECEPTOR"/>
    <property type="match status" value="1"/>
</dbReference>
<evidence type="ECO:0000313" key="2">
    <source>
        <dbReference type="EMBL" id="KAI1707747.1"/>
    </source>
</evidence>
<comment type="caution">
    <text evidence="2">The sequence shown here is derived from an EMBL/GenBank/DDBJ whole genome shotgun (WGS) entry which is preliminary data.</text>
</comment>
<dbReference type="Proteomes" id="UP001201812">
    <property type="component" value="Unassembled WGS sequence"/>
</dbReference>
<dbReference type="PANTHER" id="PTHR34492">
    <property type="entry name" value="GUSTATORY RECEPTOR FAMILY"/>
    <property type="match status" value="1"/>
</dbReference>
<sequence>MTLSSDPTRIMHKMVKVTGLYYLDDSVEIELRRFRKCIVFSRVGILFMANVFFTMLVLARVFLNMTLMTWNRFDLEYLLLTSWQIQSFLSVLFFMQYQRNGSMSFIFDVIRKNAHHRSLRKSTVQYATICILMSIFFVMIMCFLIGLRMNANTIKQAWLGLHRYDFLYTVIRMYGFAVRNVVFCLFMVAVRAITVELERYNADFEQHFRQPASVISGGHVLSNYLVNSLLSHNELSENILRIDKIFQTYTIFMMVLGTPTTIFTLIILIHRKPTAAAIFTSSVELLLCTIHLIGLTIIPAQVYSQARQVSEYIHRNKVIWSSCDTKVYQLANAFMTSVHQSNVGITIGSYVTITKSLILKFTSFAIPYIILCLQLRIGAESEWSKSSSDVTVIPIQDIAGNISEAIHRFVPPIEE</sequence>
<feature type="transmembrane region" description="Helical" evidence="1">
    <location>
        <begin position="166"/>
        <end position="190"/>
    </location>
</feature>
<accession>A0AAD4MVH7</accession>
<gene>
    <name evidence="2" type="ORF">DdX_12302</name>
</gene>
<feature type="transmembrane region" description="Helical" evidence="1">
    <location>
        <begin position="249"/>
        <end position="269"/>
    </location>
</feature>
<feature type="transmembrane region" description="Helical" evidence="1">
    <location>
        <begin position="39"/>
        <end position="63"/>
    </location>
</feature>
<keyword evidence="1" id="KW-0472">Membrane</keyword>
<feature type="transmembrane region" description="Helical" evidence="1">
    <location>
        <begin position="75"/>
        <end position="95"/>
    </location>
</feature>
<keyword evidence="3" id="KW-1185">Reference proteome</keyword>
<dbReference type="EMBL" id="JAKKPZ010000039">
    <property type="protein sequence ID" value="KAI1707747.1"/>
    <property type="molecule type" value="Genomic_DNA"/>
</dbReference>
<evidence type="ECO:0000256" key="1">
    <source>
        <dbReference type="SAM" id="Phobius"/>
    </source>
</evidence>
<organism evidence="2 3">
    <name type="scientific">Ditylenchus destructor</name>
    <dbReference type="NCBI Taxonomy" id="166010"/>
    <lineage>
        <taxon>Eukaryota</taxon>
        <taxon>Metazoa</taxon>
        <taxon>Ecdysozoa</taxon>
        <taxon>Nematoda</taxon>
        <taxon>Chromadorea</taxon>
        <taxon>Rhabditida</taxon>
        <taxon>Tylenchina</taxon>
        <taxon>Tylenchomorpha</taxon>
        <taxon>Sphaerularioidea</taxon>
        <taxon>Anguinidae</taxon>
        <taxon>Anguininae</taxon>
        <taxon>Ditylenchus</taxon>
    </lineage>
</organism>
<reference evidence="2" key="1">
    <citation type="submission" date="2022-01" db="EMBL/GenBank/DDBJ databases">
        <title>Genome Sequence Resource for Two Populations of Ditylenchus destructor, the Migratory Endoparasitic Phytonematode.</title>
        <authorList>
            <person name="Zhang H."/>
            <person name="Lin R."/>
            <person name="Xie B."/>
        </authorList>
    </citation>
    <scope>NUCLEOTIDE SEQUENCE</scope>
    <source>
        <strain evidence="2">BazhouSP</strain>
    </source>
</reference>
<protein>
    <submittedName>
        <fullName evidence="2">CBR-GUR-5 protein</fullName>
    </submittedName>
</protein>